<dbReference type="PANTHER" id="PTHR21539">
    <property type="entry name" value="SAGA-ASSOCIATED FACTOR 29"/>
    <property type="match status" value="1"/>
</dbReference>
<dbReference type="Proteomes" id="UP000663888">
    <property type="component" value="Unassembled WGS sequence"/>
</dbReference>
<comment type="caution">
    <text evidence="3">The sequence shown here is derived from an EMBL/GenBank/DDBJ whole genome shotgun (WGS) entry which is preliminary data.</text>
</comment>
<evidence type="ECO:0000313" key="3">
    <source>
        <dbReference type="EMBL" id="CAE6438421.1"/>
    </source>
</evidence>
<dbReference type="Proteomes" id="UP000663861">
    <property type="component" value="Unassembled WGS sequence"/>
</dbReference>
<dbReference type="Gene3D" id="2.30.30.140">
    <property type="match status" value="2"/>
</dbReference>
<dbReference type="GO" id="GO:0000124">
    <property type="term" value="C:SAGA complex"/>
    <property type="evidence" value="ECO:0007669"/>
    <property type="project" value="InterPro"/>
</dbReference>
<evidence type="ECO:0000313" key="5">
    <source>
        <dbReference type="Proteomes" id="UP000663861"/>
    </source>
</evidence>
<dbReference type="EMBL" id="CAJMWX010001027">
    <property type="protein sequence ID" value="CAE6445202.1"/>
    <property type="molecule type" value="Genomic_DNA"/>
</dbReference>
<dbReference type="AlphaFoldDB" id="A0A8H2XZJ5"/>
<name>A0A8H2XZJ5_9AGAM</name>
<dbReference type="InterPro" id="IPR047288">
    <property type="entry name" value="Tudor_SGF29_rpt1"/>
</dbReference>
<evidence type="ECO:0000313" key="4">
    <source>
        <dbReference type="EMBL" id="CAE6445202.1"/>
    </source>
</evidence>
<gene>
    <name evidence="3" type="ORF">RDB_LOCUS36293</name>
    <name evidence="4" type="ORF">RDB_LOCUS57278</name>
</gene>
<dbReference type="Pfam" id="PF07039">
    <property type="entry name" value="SGF29_Tudor"/>
    <property type="match status" value="1"/>
</dbReference>
<feature type="domain" description="SGF29 C-terminal" evidence="2">
    <location>
        <begin position="176"/>
        <end position="325"/>
    </location>
</feature>
<feature type="compositionally biased region" description="Low complexity" evidence="1">
    <location>
        <begin position="138"/>
        <end position="160"/>
    </location>
</feature>
<organism evidence="3 5">
    <name type="scientific">Rhizoctonia solani</name>
    <dbReference type="NCBI Taxonomy" id="456999"/>
    <lineage>
        <taxon>Eukaryota</taxon>
        <taxon>Fungi</taxon>
        <taxon>Dikarya</taxon>
        <taxon>Basidiomycota</taxon>
        <taxon>Agaricomycotina</taxon>
        <taxon>Agaricomycetes</taxon>
        <taxon>Cantharellales</taxon>
        <taxon>Ceratobasidiaceae</taxon>
        <taxon>Rhizoctonia</taxon>
    </lineage>
</organism>
<dbReference type="EMBL" id="CAJMWY010000545">
    <property type="protein sequence ID" value="CAE6438421.1"/>
    <property type="molecule type" value="Genomic_DNA"/>
</dbReference>
<feature type="compositionally biased region" description="Basic and acidic residues" evidence="1">
    <location>
        <begin position="170"/>
        <end position="181"/>
    </location>
</feature>
<dbReference type="PROSITE" id="PS51518">
    <property type="entry name" value="SGF29_C"/>
    <property type="match status" value="1"/>
</dbReference>
<feature type="region of interest" description="Disordered" evidence="1">
    <location>
        <begin position="1"/>
        <end position="23"/>
    </location>
</feature>
<dbReference type="CDD" id="cd20393">
    <property type="entry name" value="Tudor_SGF29_rpt1"/>
    <property type="match status" value="1"/>
</dbReference>
<feature type="region of interest" description="Disordered" evidence="1">
    <location>
        <begin position="138"/>
        <end position="181"/>
    </location>
</feature>
<accession>A0A8H2XZJ5</accession>
<evidence type="ECO:0000259" key="2">
    <source>
        <dbReference type="PROSITE" id="PS51518"/>
    </source>
</evidence>
<dbReference type="InterPro" id="IPR010750">
    <property type="entry name" value="SGF29_tudor-like_dom"/>
</dbReference>
<protein>
    <recommendedName>
        <fullName evidence="2">SGF29 C-terminal domain-containing protein</fullName>
    </recommendedName>
</protein>
<dbReference type="InterPro" id="IPR037802">
    <property type="entry name" value="SGF29"/>
</dbReference>
<reference evidence="3" key="1">
    <citation type="submission" date="2021-01" db="EMBL/GenBank/DDBJ databases">
        <authorList>
            <person name="Kaushik A."/>
        </authorList>
    </citation>
    <scope>NUCLEOTIDE SEQUENCE</scope>
    <source>
        <strain evidence="4">AG4-R118</strain>
        <strain evidence="3">AG4-RS23</strain>
    </source>
</reference>
<dbReference type="PANTHER" id="PTHR21539:SF0">
    <property type="entry name" value="SAGA-ASSOCIATED FACTOR 29"/>
    <property type="match status" value="1"/>
</dbReference>
<evidence type="ECO:0000256" key="1">
    <source>
        <dbReference type="SAM" id="MobiDB-lite"/>
    </source>
</evidence>
<sequence length="331" mass="36862">MERRRTGTNRAPAGDSQLGGLKEQHQVWTRTQNHLQKFMAARAEDNTVEKVSKVNRYIGKFPSNEDSIKSSEMLDQYKPLRAKLAEGLESTRAAAEKETKTLDEALELLSVLIALRRPADSGAPGENPKRTKRIRLSSPAHNAHSPSPAPSSHLSTSSLPRITVRLPTRSTEREKNGTPLREGRRVAFRPPKSEQWILGLVKRQFMESGRQMYEIQDADTEEPGPPFTTDIRSLIPLPDPDAPVGSPAHISSYPEFNKNTEVMAIYESTTSFYRAVVIAGPKDPWQGGRTVKKEPQYKLQFEDDEGRVQSIPAFDVVEWPGSGRAGSGSHN</sequence>
<proteinExistence type="predicted"/>